<dbReference type="AlphaFoldDB" id="A0A6S6PGF9"/>
<organism evidence="1 2">
    <name type="scientific">Acetobacter aceti</name>
    <dbReference type="NCBI Taxonomy" id="435"/>
    <lineage>
        <taxon>Bacteria</taxon>
        <taxon>Pseudomonadati</taxon>
        <taxon>Pseudomonadota</taxon>
        <taxon>Alphaproteobacteria</taxon>
        <taxon>Acetobacterales</taxon>
        <taxon>Acetobacteraceae</taxon>
        <taxon>Acetobacter</taxon>
        <taxon>Acetobacter subgen. Acetobacter</taxon>
    </lineage>
</organism>
<accession>A0A6S6PGF9</accession>
<name>A0A6S6PGF9_ACEAC</name>
<dbReference type="RefSeq" id="WP_180952790.1">
    <property type="nucleotide sequence ID" value="NZ_AP023326.1"/>
</dbReference>
<dbReference type="Proteomes" id="UP000515220">
    <property type="component" value="Chromosome"/>
</dbReference>
<dbReference type="EMBL" id="AP023326">
    <property type="protein sequence ID" value="BCI68097.1"/>
    <property type="molecule type" value="Genomic_DNA"/>
</dbReference>
<sequence>METLPPAVRLVSPFSFVEQIHNKGRFDWRGGEVVTNPKTIALLKERGAPIEEIHDPA</sequence>
<evidence type="ECO:0000313" key="2">
    <source>
        <dbReference type="Proteomes" id="UP000515220"/>
    </source>
</evidence>
<proteinExistence type="predicted"/>
<protein>
    <submittedName>
        <fullName evidence="1">Uncharacterized protein</fullName>
    </submittedName>
</protein>
<evidence type="ECO:0000313" key="1">
    <source>
        <dbReference type="EMBL" id="BCI68097.1"/>
    </source>
</evidence>
<gene>
    <name evidence="1" type="ORF">AAJCM20276_27210</name>
</gene>
<reference evidence="1 2" key="1">
    <citation type="submission" date="2020-07" db="EMBL/GenBank/DDBJ databases">
        <title>Complete Genome Sequence of an acetic acid bacterium, Acetobacter aceti JCM20276.</title>
        <authorList>
            <person name="Hirose Y."/>
            <person name="Mihara H."/>
        </authorList>
    </citation>
    <scope>NUCLEOTIDE SEQUENCE [LARGE SCALE GENOMIC DNA]</scope>
    <source>
        <strain evidence="1 2">JCM20276</strain>
    </source>
</reference>